<evidence type="ECO:0000313" key="3">
    <source>
        <dbReference type="Proteomes" id="UP000197097"/>
    </source>
</evidence>
<dbReference type="Proteomes" id="UP000197097">
    <property type="component" value="Unassembled WGS sequence"/>
</dbReference>
<dbReference type="OrthoDB" id="7426030at2"/>
<evidence type="ECO:0000259" key="1">
    <source>
        <dbReference type="Pfam" id="PF10108"/>
    </source>
</evidence>
<sequence>MTTETKNRGPRSWIVLDLESAVLDGTAHKRYQAMERWVPAEGKPSRRGYRRSEDPLSCPRWVFQTITTASLMLLVEDAQGGVDVTRFVTLSAPDHDERDVIAGILRVLADAPDDAEIVTWMGLAHDLPILINGCMRYGLTLPRGWGWLAHGGFHHTRHLDLARAYTAGMRMKPIHLAEVLAVLDIPGKITCPPFAVTNLIYAGGWEEVQSACEVDVISTALLLARWRRLTDPRAEADSVEDRILRRVIELRAGRGYIASLEAHRDRRFAAKREAAANDAHWLAPWLDRDAA</sequence>
<dbReference type="EMBL" id="NISJ01000002">
    <property type="protein sequence ID" value="OWR00197.1"/>
    <property type="molecule type" value="Genomic_DNA"/>
</dbReference>
<proteinExistence type="predicted"/>
<dbReference type="AlphaFoldDB" id="A0A246K3R4"/>
<gene>
    <name evidence="2" type="ORF">CDQ91_05385</name>
</gene>
<keyword evidence="3" id="KW-1185">Reference proteome</keyword>
<feature type="domain" description="Predicted 3'-5' exonuclease PolB-like" evidence="1">
    <location>
        <begin position="66"/>
        <end position="232"/>
    </location>
</feature>
<name>A0A246K3R4_9SPHN</name>
<dbReference type="SUPFAM" id="SSF53098">
    <property type="entry name" value="Ribonuclease H-like"/>
    <property type="match status" value="1"/>
</dbReference>
<dbReference type="Pfam" id="PF10108">
    <property type="entry name" value="DNA_pol_B_exo2"/>
    <property type="match status" value="1"/>
</dbReference>
<dbReference type="RefSeq" id="WP_088471687.1">
    <property type="nucleotide sequence ID" value="NZ_NISJ01000002.1"/>
</dbReference>
<reference evidence="2 3" key="1">
    <citation type="journal article" date="2002" name="Int. J. Syst. Evol. Microbiol.">
        <title>Sphingopyxis witflariensis sp. nov., isolated from activated sludge.</title>
        <authorList>
            <person name="Kampfer P."/>
            <person name="Witzenberger R."/>
            <person name="Denner E.B."/>
            <person name="Busse H.J."/>
            <person name="Neef A."/>
        </authorList>
    </citation>
    <scope>NUCLEOTIDE SEQUENCE [LARGE SCALE GENOMIC DNA]</scope>
    <source>
        <strain evidence="2 3">DSM 14551</strain>
    </source>
</reference>
<dbReference type="InterPro" id="IPR019288">
    <property type="entry name" value="3'-5'_exonuclease_PolB-like"/>
</dbReference>
<evidence type="ECO:0000313" key="2">
    <source>
        <dbReference type="EMBL" id="OWR00197.1"/>
    </source>
</evidence>
<comment type="caution">
    <text evidence="2">The sequence shown here is derived from an EMBL/GenBank/DDBJ whole genome shotgun (WGS) entry which is preliminary data.</text>
</comment>
<accession>A0A246K3R4</accession>
<dbReference type="InterPro" id="IPR012337">
    <property type="entry name" value="RNaseH-like_sf"/>
</dbReference>
<organism evidence="2 3">
    <name type="scientific">Sphingopyxis witflariensis</name>
    <dbReference type="NCBI Taxonomy" id="173675"/>
    <lineage>
        <taxon>Bacteria</taxon>
        <taxon>Pseudomonadati</taxon>
        <taxon>Pseudomonadota</taxon>
        <taxon>Alphaproteobacteria</taxon>
        <taxon>Sphingomonadales</taxon>
        <taxon>Sphingomonadaceae</taxon>
        <taxon>Sphingopyxis</taxon>
    </lineage>
</organism>
<protein>
    <recommendedName>
        <fullName evidence="1">Predicted 3'-5' exonuclease PolB-like domain-containing protein</fullName>
    </recommendedName>
</protein>